<reference evidence="1 2" key="1">
    <citation type="journal article" date="2019" name="Commun. Biol.">
        <title>The bagworm genome reveals a unique fibroin gene that provides high tensile strength.</title>
        <authorList>
            <person name="Kono N."/>
            <person name="Nakamura H."/>
            <person name="Ohtoshi R."/>
            <person name="Tomita M."/>
            <person name="Numata K."/>
            <person name="Arakawa K."/>
        </authorList>
    </citation>
    <scope>NUCLEOTIDE SEQUENCE [LARGE SCALE GENOMIC DNA]</scope>
</reference>
<dbReference type="Proteomes" id="UP000299102">
    <property type="component" value="Unassembled WGS sequence"/>
</dbReference>
<sequence length="162" mass="18353">MRICGLYASFLHRTSFRPRSYFLIHTPKTNGRLFASLNPNESEPKRYEAKDAFGPHKIWPSTIYEPCRVEGPVPRNESVETARNSERRCRLRSLLRAKCPASFRVVEVEPFWVNAASATAIGRPHAPAAQVPQGWSLKRSGSTVHRTKLCRCEISRESVAMA</sequence>
<dbReference type="AlphaFoldDB" id="A0A4C1X119"/>
<evidence type="ECO:0000313" key="1">
    <source>
        <dbReference type="EMBL" id="GBP56059.1"/>
    </source>
</evidence>
<accession>A0A4C1X119</accession>
<comment type="caution">
    <text evidence="1">The sequence shown here is derived from an EMBL/GenBank/DDBJ whole genome shotgun (WGS) entry which is preliminary data.</text>
</comment>
<organism evidence="1 2">
    <name type="scientific">Eumeta variegata</name>
    <name type="common">Bagworm moth</name>
    <name type="synonym">Eumeta japonica</name>
    <dbReference type="NCBI Taxonomy" id="151549"/>
    <lineage>
        <taxon>Eukaryota</taxon>
        <taxon>Metazoa</taxon>
        <taxon>Ecdysozoa</taxon>
        <taxon>Arthropoda</taxon>
        <taxon>Hexapoda</taxon>
        <taxon>Insecta</taxon>
        <taxon>Pterygota</taxon>
        <taxon>Neoptera</taxon>
        <taxon>Endopterygota</taxon>
        <taxon>Lepidoptera</taxon>
        <taxon>Glossata</taxon>
        <taxon>Ditrysia</taxon>
        <taxon>Tineoidea</taxon>
        <taxon>Psychidae</taxon>
        <taxon>Oiketicinae</taxon>
        <taxon>Eumeta</taxon>
    </lineage>
</organism>
<gene>
    <name evidence="1" type="ORF">EVAR_43821_1</name>
</gene>
<evidence type="ECO:0000313" key="2">
    <source>
        <dbReference type="Proteomes" id="UP000299102"/>
    </source>
</evidence>
<keyword evidence="2" id="KW-1185">Reference proteome</keyword>
<dbReference type="EMBL" id="BGZK01000684">
    <property type="protein sequence ID" value="GBP56059.1"/>
    <property type="molecule type" value="Genomic_DNA"/>
</dbReference>
<proteinExistence type="predicted"/>
<name>A0A4C1X119_EUMVA</name>
<protein>
    <submittedName>
        <fullName evidence="1">Uncharacterized protein</fullName>
    </submittedName>
</protein>